<evidence type="ECO:0000256" key="5">
    <source>
        <dbReference type="ARBA" id="ARBA00015162"/>
    </source>
</evidence>
<evidence type="ECO:0000256" key="2">
    <source>
        <dbReference type="ARBA" id="ARBA00004123"/>
    </source>
</evidence>
<dbReference type="EMBL" id="QKWP01004216">
    <property type="protein sequence ID" value="RIB00439.1"/>
    <property type="molecule type" value="Genomic_DNA"/>
</dbReference>
<evidence type="ECO:0000256" key="3">
    <source>
        <dbReference type="ARBA" id="ARBA00004496"/>
    </source>
</evidence>
<dbReference type="Pfam" id="PF14474">
    <property type="entry name" value="RTC4"/>
    <property type="match status" value="1"/>
</dbReference>
<dbReference type="AlphaFoldDB" id="A0A397TVQ3"/>
<evidence type="ECO:0000256" key="6">
    <source>
        <dbReference type="ARBA" id="ARBA00022490"/>
    </source>
</evidence>
<dbReference type="PANTHER" id="PTHR41391">
    <property type="entry name" value="RESTRICTION OF TELOMERE CAPPING PROTEIN 4"/>
    <property type="match status" value="1"/>
</dbReference>
<evidence type="ECO:0000256" key="4">
    <source>
        <dbReference type="ARBA" id="ARBA00009461"/>
    </source>
</evidence>
<dbReference type="GO" id="GO:0005634">
    <property type="term" value="C:nucleus"/>
    <property type="evidence" value="ECO:0007669"/>
    <property type="project" value="UniProtKB-SubCell"/>
</dbReference>
<name>A0A397TVQ3_9GLOM</name>
<keyword evidence="10" id="KW-1185">Reference proteome</keyword>
<evidence type="ECO:0000256" key="7">
    <source>
        <dbReference type="ARBA" id="ARBA00023242"/>
    </source>
</evidence>
<comment type="caution">
    <text evidence="9">The sequence shown here is derived from an EMBL/GenBank/DDBJ whole genome shotgun (WGS) entry which is preliminary data.</text>
</comment>
<comment type="function">
    <text evidence="1">May be involved in a process influencing telomere capping.</text>
</comment>
<evidence type="ECO:0000256" key="1">
    <source>
        <dbReference type="ARBA" id="ARBA00002738"/>
    </source>
</evidence>
<gene>
    <name evidence="9" type="ORF">C2G38_2234301</name>
</gene>
<feature type="domain" description="Restriction of telomere capping protein 4 C-terminal" evidence="8">
    <location>
        <begin position="91"/>
        <end position="159"/>
    </location>
</feature>
<organism evidence="9 10">
    <name type="scientific">Gigaspora rosea</name>
    <dbReference type="NCBI Taxonomy" id="44941"/>
    <lineage>
        <taxon>Eukaryota</taxon>
        <taxon>Fungi</taxon>
        <taxon>Fungi incertae sedis</taxon>
        <taxon>Mucoromycota</taxon>
        <taxon>Glomeromycotina</taxon>
        <taxon>Glomeromycetes</taxon>
        <taxon>Diversisporales</taxon>
        <taxon>Gigasporaceae</taxon>
        <taxon>Gigaspora</taxon>
    </lineage>
</organism>
<keyword evidence="6" id="KW-0963">Cytoplasm</keyword>
<dbReference type="OrthoDB" id="128308at2759"/>
<keyword evidence="7" id="KW-0539">Nucleus</keyword>
<evidence type="ECO:0000313" key="10">
    <source>
        <dbReference type="Proteomes" id="UP000266673"/>
    </source>
</evidence>
<dbReference type="Proteomes" id="UP000266673">
    <property type="component" value="Unassembled WGS sequence"/>
</dbReference>
<sequence length="176" mass="20634">MKINKCSFCGENFSFKLPVYLQHLQQLRSPRIEDQFEFCRFHSAQTSIIPEGLSTNYPTEIDFIQLPERVNKLYSELWSIVTKNTERSYTILNTLKTLFIDSKKLSSNMTHPLNPLEFLGEVLVPETAVRLIAQDRNITLMETAEIMKDSIDFGMYVHDMEEDEINNLEDYINRKE</sequence>
<accession>A0A397TVQ3</accession>
<evidence type="ECO:0000259" key="8">
    <source>
        <dbReference type="Pfam" id="PF14474"/>
    </source>
</evidence>
<evidence type="ECO:0000313" key="9">
    <source>
        <dbReference type="EMBL" id="RIB00439.1"/>
    </source>
</evidence>
<proteinExistence type="inferred from homology"/>
<reference evidence="9 10" key="1">
    <citation type="submission" date="2018-06" db="EMBL/GenBank/DDBJ databases">
        <title>Comparative genomics reveals the genomic features of Rhizophagus irregularis, R. cerebriforme, R. diaphanum and Gigaspora rosea, and their symbiotic lifestyle signature.</title>
        <authorList>
            <person name="Morin E."/>
            <person name="San Clemente H."/>
            <person name="Chen E.C.H."/>
            <person name="De La Providencia I."/>
            <person name="Hainaut M."/>
            <person name="Kuo A."/>
            <person name="Kohler A."/>
            <person name="Murat C."/>
            <person name="Tang N."/>
            <person name="Roy S."/>
            <person name="Loubradou J."/>
            <person name="Henrissat B."/>
            <person name="Grigoriev I.V."/>
            <person name="Corradi N."/>
            <person name="Roux C."/>
            <person name="Martin F.M."/>
        </authorList>
    </citation>
    <scope>NUCLEOTIDE SEQUENCE [LARGE SCALE GENOMIC DNA]</scope>
    <source>
        <strain evidence="9 10">DAOM 194757</strain>
    </source>
</reference>
<dbReference type="PANTHER" id="PTHR41391:SF1">
    <property type="entry name" value="RESTRICTION OF TELOMERE CAPPING PROTEIN 4"/>
    <property type="match status" value="1"/>
</dbReference>
<protein>
    <recommendedName>
        <fullName evidence="5">Restriction of telomere capping protein 4</fullName>
    </recommendedName>
</protein>
<dbReference type="InterPro" id="IPR028094">
    <property type="entry name" value="RTC4_C"/>
</dbReference>
<dbReference type="GO" id="GO:0005737">
    <property type="term" value="C:cytoplasm"/>
    <property type="evidence" value="ECO:0007669"/>
    <property type="project" value="UniProtKB-SubCell"/>
</dbReference>
<comment type="subcellular location">
    <subcellularLocation>
        <location evidence="3">Cytoplasm</location>
    </subcellularLocation>
    <subcellularLocation>
        <location evidence="2">Nucleus</location>
    </subcellularLocation>
</comment>
<dbReference type="InterPro" id="IPR039024">
    <property type="entry name" value="RTC4"/>
</dbReference>
<comment type="similarity">
    <text evidence="4">Belongs to the RTC4 family.</text>
</comment>